<feature type="compositionally biased region" description="Polar residues" evidence="7">
    <location>
        <begin position="1"/>
        <end position="13"/>
    </location>
</feature>
<feature type="compositionally biased region" description="Polar residues" evidence="7">
    <location>
        <begin position="40"/>
        <end position="62"/>
    </location>
</feature>
<evidence type="ECO:0000256" key="3">
    <source>
        <dbReference type="ARBA" id="ARBA00011396"/>
    </source>
</evidence>
<dbReference type="STRING" id="341454.A0A4S2N627"/>
<keyword evidence="6" id="KW-0472">Membrane</keyword>
<dbReference type="GO" id="GO:0005789">
    <property type="term" value="C:endoplasmic reticulum membrane"/>
    <property type="evidence" value="ECO:0007669"/>
    <property type="project" value="UniProtKB-SubCell"/>
</dbReference>
<keyword evidence="10" id="KW-1185">Reference proteome</keyword>
<gene>
    <name evidence="9" type="ORF">EX30DRAFT_360715</name>
</gene>
<dbReference type="Proteomes" id="UP000298138">
    <property type="component" value="Unassembled WGS sequence"/>
</dbReference>
<evidence type="ECO:0000259" key="8">
    <source>
        <dbReference type="Pfam" id="PF10256"/>
    </source>
</evidence>
<evidence type="ECO:0000313" key="10">
    <source>
        <dbReference type="Proteomes" id="UP000298138"/>
    </source>
</evidence>
<feature type="compositionally biased region" description="Low complexity" evidence="7">
    <location>
        <begin position="14"/>
        <end position="31"/>
    </location>
</feature>
<comment type="subunit">
    <text evidence="3">Interacts with ERF2.</text>
</comment>
<dbReference type="EMBL" id="ML220112">
    <property type="protein sequence ID" value="TGZ84711.1"/>
    <property type="molecule type" value="Genomic_DNA"/>
</dbReference>
<evidence type="ECO:0000256" key="5">
    <source>
        <dbReference type="ARBA" id="ARBA00022824"/>
    </source>
</evidence>
<dbReference type="AlphaFoldDB" id="A0A4S2N627"/>
<comment type="subcellular location">
    <subcellularLocation>
        <location evidence="1">Endoplasmic reticulum membrane</location>
        <topology evidence="1">Peripheral membrane protein</topology>
    </subcellularLocation>
</comment>
<evidence type="ECO:0000313" key="9">
    <source>
        <dbReference type="EMBL" id="TGZ84711.1"/>
    </source>
</evidence>
<dbReference type="GO" id="GO:0006612">
    <property type="term" value="P:protein targeting to membrane"/>
    <property type="evidence" value="ECO:0007669"/>
    <property type="project" value="TreeGrafter"/>
</dbReference>
<protein>
    <recommendedName>
        <fullName evidence="4">Ras modification protein ERF4</fullName>
    </recommendedName>
</protein>
<dbReference type="OrthoDB" id="5377273at2759"/>
<dbReference type="GO" id="GO:0031211">
    <property type="term" value="C:endoplasmic reticulum palmitoyltransferase complex"/>
    <property type="evidence" value="ECO:0007669"/>
    <property type="project" value="TreeGrafter"/>
</dbReference>
<proteinExistence type="inferred from homology"/>
<feature type="domain" description="Golgin subfamily A member 7/ERF4" evidence="8">
    <location>
        <begin position="134"/>
        <end position="251"/>
    </location>
</feature>
<sequence>METTNPASRLSVGTTTSASATSPTTSRSPTPNIKLPLQGSLHTSSPRAPSNTTNNWLSTSPALENGPHIDSNAVPLQPLASPANTNTTSGGRRSTDNISHISSTSLAWNHSHPCFPHRNPYVPKSSPEYESTRVIRINRDYMYSGDLSPAFSNVYPEILDQFLGEQKFRQVVKTVNEMLYDAHDPWNWGNWRDALLGLVTLWTLEEVVPTRAKRILRQVEEYLMGVNEELRKEGLPARWIELRRSGYLNLDIQIPDPQVSAVDDSEDAESVLVDEHGNVIEESHLSVRG</sequence>
<feature type="region of interest" description="Disordered" evidence="7">
    <location>
        <begin position="1"/>
        <end position="98"/>
    </location>
</feature>
<dbReference type="PANTHER" id="PTHR13254">
    <property type="entry name" value="GOLGI AUTOANTIGEN, GOLGIN SUBFAMILY A, 7"/>
    <property type="match status" value="1"/>
</dbReference>
<reference evidence="9 10" key="1">
    <citation type="submission" date="2019-04" db="EMBL/GenBank/DDBJ databases">
        <title>Comparative genomics and transcriptomics to analyze fruiting body development in filamentous ascomycetes.</title>
        <authorList>
            <consortium name="DOE Joint Genome Institute"/>
            <person name="Lutkenhaus R."/>
            <person name="Traeger S."/>
            <person name="Breuer J."/>
            <person name="Kuo A."/>
            <person name="Lipzen A."/>
            <person name="Pangilinan J."/>
            <person name="Dilworth D."/>
            <person name="Sandor L."/>
            <person name="Poggeler S."/>
            <person name="Barry K."/>
            <person name="Grigoriev I.V."/>
            <person name="Nowrousian M."/>
        </authorList>
    </citation>
    <scope>NUCLEOTIDE SEQUENCE [LARGE SCALE GENOMIC DNA]</scope>
    <source>
        <strain evidence="9 10">CBS 389.68</strain>
    </source>
</reference>
<comment type="similarity">
    <text evidence="2">Belongs to the ERF4 family.</text>
</comment>
<evidence type="ECO:0000256" key="4">
    <source>
        <dbReference type="ARBA" id="ARBA00018463"/>
    </source>
</evidence>
<organism evidence="9 10">
    <name type="scientific">Ascodesmis nigricans</name>
    <dbReference type="NCBI Taxonomy" id="341454"/>
    <lineage>
        <taxon>Eukaryota</taxon>
        <taxon>Fungi</taxon>
        <taxon>Dikarya</taxon>
        <taxon>Ascomycota</taxon>
        <taxon>Pezizomycotina</taxon>
        <taxon>Pezizomycetes</taxon>
        <taxon>Pezizales</taxon>
        <taxon>Ascodesmidaceae</taxon>
        <taxon>Ascodesmis</taxon>
    </lineage>
</organism>
<evidence type="ECO:0000256" key="7">
    <source>
        <dbReference type="SAM" id="MobiDB-lite"/>
    </source>
</evidence>
<name>A0A4S2N627_9PEZI</name>
<dbReference type="InParanoid" id="A0A4S2N627"/>
<evidence type="ECO:0000256" key="1">
    <source>
        <dbReference type="ARBA" id="ARBA00004406"/>
    </source>
</evidence>
<evidence type="ECO:0000256" key="6">
    <source>
        <dbReference type="ARBA" id="ARBA00023136"/>
    </source>
</evidence>
<dbReference type="PANTHER" id="PTHR13254:SF0">
    <property type="entry name" value="GOLGIN SUBFAMILY A MEMBER 7_ERF4 DOMAIN-CONTAINING PROTEIN"/>
    <property type="match status" value="1"/>
</dbReference>
<dbReference type="Pfam" id="PF10256">
    <property type="entry name" value="Erf4"/>
    <property type="match status" value="1"/>
</dbReference>
<dbReference type="InterPro" id="IPR019383">
    <property type="entry name" value="Golgin_A_7/ERF4"/>
</dbReference>
<accession>A0A4S2N627</accession>
<feature type="compositionally biased region" description="Polar residues" evidence="7">
    <location>
        <begin position="82"/>
        <end position="98"/>
    </location>
</feature>
<evidence type="ECO:0000256" key="2">
    <source>
        <dbReference type="ARBA" id="ARBA00007732"/>
    </source>
</evidence>
<dbReference type="InterPro" id="IPR051371">
    <property type="entry name" value="Ras_palmitoyltransferase"/>
</dbReference>
<keyword evidence="5" id="KW-0256">Endoplasmic reticulum</keyword>